<name>X0GX42_FUSOX</name>
<dbReference type="HOGENOM" id="CLU_2831307_0_0_1"/>
<protein>
    <submittedName>
        <fullName evidence="1">Uncharacterized protein</fullName>
    </submittedName>
</protein>
<sequence>MIKRNKRLYYISTTARPKQQKGSEIMIAHHFRRYENPDIAGAIPELDPKLYACRIKVNPHPYLSIK</sequence>
<dbReference type="Proteomes" id="UP000030676">
    <property type="component" value="Unassembled WGS sequence"/>
</dbReference>
<dbReference type="EMBL" id="KK033319">
    <property type="protein sequence ID" value="EXL67938.1"/>
    <property type="molecule type" value="Genomic_DNA"/>
</dbReference>
<evidence type="ECO:0000313" key="1">
    <source>
        <dbReference type="EMBL" id="EXL67938.1"/>
    </source>
</evidence>
<proteinExistence type="predicted"/>
<dbReference type="OrthoDB" id="5037728at2759"/>
<gene>
    <name evidence="1" type="ORF">FOPG_15965</name>
</gene>
<dbReference type="AlphaFoldDB" id="X0GX42"/>
<organism evidence="1">
    <name type="scientific">Fusarium oxysporum f. sp. conglutinans race 2 54008</name>
    <dbReference type="NCBI Taxonomy" id="1089457"/>
    <lineage>
        <taxon>Eukaryota</taxon>
        <taxon>Fungi</taxon>
        <taxon>Dikarya</taxon>
        <taxon>Ascomycota</taxon>
        <taxon>Pezizomycotina</taxon>
        <taxon>Sordariomycetes</taxon>
        <taxon>Hypocreomycetidae</taxon>
        <taxon>Hypocreales</taxon>
        <taxon>Nectriaceae</taxon>
        <taxon>Fusarium</taxon>
        <taxon>Fusarium oxysporum species complex</taxon>
    </lineage>
</organism>
<accession>X0GX42</accession>
<reference evidence="1" key="1">
    <citation type="submission" date="2011-11" db="EMBL/GenBank/DDBJ databases">
        <title>The Genome Sequence of Fusarium oxysporum PHW808.</title>
        <authorList>
            <consortium name="The Broad Institute Genome Sequencing Platform"/>
            <person name="Ma L.-J."/>
            <person name="Gale L.R."/>
            <person name="Schwartz D.C."/>
            <person name="Zhou S."/>
            <person name="Corby-Kistler H."/>
            <person name="Young S.K."/>
            <person name="Zeng Q."/>
            <person name="Gargeya S."/>
            <person name="Fitzgerald M."/>
            <person name="Haas B."/>
            <person name="Abouelleil A."/>
            <person name="Alvarado L."/>
            <person name="Arachchi H.M."/>
            <person name="Berlin A."/>
            <person name="Brown A."/>
            <person name="Chapman S.B."/>
            <person name="Chen Z."/>
            <person name="Dunbar C."/>
            <person name="Freedman E."/>
            <person name="Gearin G."/>
            <person name="Goldberg J."/>
            <person name="Griggs A."/>
            <person name="Gujja S."/>
            <person name="Heiman D."/>
            <person name="Howarth C."/>
            <person name="Larson L."/>
            <person name="Lui A."/>
            <person name="MacDonald P.J.P."/>
            <person name="Montmayeur A."/>
            <person name="Murphy C."/>
            <person name="Neiman D."/>
            <person name="Pearson M."/>
            <person name="Priest M."/>
            <person name="Roberts A."/>
            <person name="Saif S."/>
            <person name="Shea T."/>
            <person name="Shenoy N."/>
            <person name="Sisk P."/>
            <person name="Stolte C."/>
            <person name="Sykes S."/>
            <person name="Wortman J."/>
            <person name="Nusbaum C."/>
            <person name="Birren B."/>
        </authorList>
    </citation>
    <scope>NUCLEOTIDE SEQUENCE [LARGE SCALE GENOMIC DNA]</scope>
    <source>
        <strain evidence="1">54008</strain>
    </source>
</reference>
<reference evidence="1" key="2">
    <citation type="submission" date="2014-03" db="EMBL/GenBank/DDBJ databases">
        <title>The Genome Annotation of Fusarium oxysporum PHW808.</title>
        <authorList>
            <consortium name="The Broad Institute Genomics Platform"/>
            <person name="Ma L.-J."/>
            <person name="Corby-Kistler H."/>
            <person name="Broz K."/>
            <person name="Gale L.R."/>
            <person name="Jonkers W."/>
            <person name="O'Donnell K."/>
            <person name="Ploetz R."/>
            <person name="Steinberg C."/>
            <person name="Schwartz D.C."/>
            <person name="VanEtten H."/>
            <person name="Zhou S."/>
            <person name="Young S.K."/>
            <person name="Zeng Q."/>
            <person name="Gargeya S."/>
            <person name="Fitzgerald M."/>
            <person name="Abouelleil A."/>
            <person name="Alvarado L."/>
            <person name="Chapman S.B."/>
            <person name="Gainer-Dewar J."/>
            <person name="Goldberg J."/>
            <person name="Griggs A."/>
            <person name="Gujja S."/>
            <person name="Hansen M."/>
            <person name="Howarth C."/>
            <person name="Imamovic A."/>
            <person name="Ireland A."/>
            <person name="Larimer J."/>
            <person name="McCowan C."/>
            <person name="Murphy C."/>
            <person name="Pearson M."/>
            <person name="Poon T.W."/>
            <person name="Priest M."/>
            <person name="Roberts A."/>
            <person name="Saif S."/>
            <person name="Shea T."/>
            <person name="Sykes S."/>
            <person name="Wortman J."/>
            <person name="Nusbaum C."/>
            <person name="Birren B."/>
        </authorList>
    </citation>
    <scope>NUCLEOTIDE SEQUENCE</scope>
    <source>
        <strain evidence="1">54008</strain>
    </source>
</reference>